<comment type="caution">
    <text evidence="6">The sequence shown here is derived from an EMBL/GenBank/DDBJ whole genome shotgun (WGS) entry which is preliminary data.</text>
</comment>
<evidence type="ECO:0000259" key="5">
    <source>
        <dbReference type="Pfam" id="PF24883"/>
    </source>
</evidence>
<reference evidence="6" key="1">
    <citation type="submission" date="2022-11" db="EMBL/GenBank/DDBJ databases">
        <title>Genome Resource of Sclerotinia nivalis Strain SnTB1, a Plant Pathogen Isolated from American Ginseng.</title>
        <authorList>
            <person name="Fan S."/>
        </authorList>
    </citation>
    <scope>NUCLEOTIDE SEQUENCE</scope>
    <source>
        <strain evidence="6">SnTB1</strain>
    </source>
</reference>
<feature type="repeat" description="ANK" evidence="3">
    <location>
        <begin position="1207"/>
        <end position="1229"/>
    </location>
</feature>
<dbReference type="Gene3D" id="3.40.50.300">
    <property type="entry name" value="P-loop containing nucleotide triphosphate hydrolases"/>
    <property type="match status" value="1"/>
</dbReference>
<dbReference type="Pfam" id="PF24883">
    <property type="entry name" value="NPHP3_N"/>
    <property type="match status" value="1"/>
</dbReference>
<dbReference type="InterPro" id="IPR056884">
    <property type="entry name" value="NPHP3-like_N"/>
</dbReference>
<dbReference type="Pfam" id="PF00023">
    <property type="entry name" value="Ank"/>
    <property type="match status" value="1"/>
</dbReference>
<feature type="repeat" description="ANK" evidence="3">
    <location>
        <begin position="799"/>
        <end position="831"/>
    </location>
</feature>
<dbReference type="PANTHER" id="PTHR24180">
    <property type="entry name" value="CYCLIN-DEPENDENT KINASE INHIBITOR 2C-RELATED"/>
    <property type="match status" value="1"/>
</dbReference>
<dbReference type="OrthoDB" id="3536807at2759"/>
<evidence type="ECO:0000256" key="1">
    <source>
        <dbReference type="ARBA" id="ARBA00022737"/>
    </source>
</evidence>
<dbReference type="Proteomes" id="UP001152300">
    <property type="component" value="Unassembled WGS sequence"/>
</dbReference>
<feature type="repeat" description="ANK" evidence="3">
    <location>
        <begin position="999"/>
        <end position="1031"/>
    </location>
</feature>
<feature type="region of interest" description="Disordered" evidence="4">
    <location>
        <begin position="623"/>
        <end position="678"/>
    </location>
</feature>
<dbReference type="Pfam" id="PF13637">
    <property type="entry name" value="Ank_4"/>
    <property type="match status" value="2"/>
</dbReference>
<feature type="compositionally biased region" description="Basic residues" evidence="4">
    <location>
        <begin position="623"/>
        <end position="633"/>
    </location>
</feature>
<dbReference type="PROSITE" id="PS50088">
    <property type="entry name" value="ANK_REPEAT"/>
    <property type="match status" value="13"/>
</dbReference>
<feature type="repeat" description="ANK" evidence="3">
    <location>
        <begin position="931"/>
        <end position="963"/>
    </location>
</feature>
<dbReference type="InterPro" id="IPR002110">
    <property type="entry name" value="Ankyrin_rpt"/>
</dbReference>
<dbReference type="SMART" id="SM00248">
    <property type="entry name" value="ANK"/>
    <property type="match status" value="17"/>
</dbReference>
<feature type="repeat" description="ANK" evidence="3">
    <location>
        <begin position="898"/>
        <end position="930"/>
    </location>
</feature>
<feature type="domain" description="Nephrocystin 3-like N-terminal" evidence="5">
    <location>
        <begin position="98"/>
        <end position="274"/>
    </location>
</feature>
<dbReference type="EMBL" id="JAPEIS010000016">
    <property type="protein sequence ID" value="KAJ8058480.1"/>
    <property type="molecule type" value="Genomic_DNA"/>
</dbReference>
<gene>
    <name evidence="6" type="ORF">OCU04_012668</name>
</gene>
<dbReference type="SUPFAM" id="SSF48403">
    <property type="entry name" value="Ankyrin repeat"/>
    <property type="match status" value="2"/>
</dbReference>
<keyword evidence="2 3" id="KW-0040">ANK repeat</keyword>
<proteinExistence type="predicted"/>
<feature type="compositionally biased region" description="Polar residues" evidence="4">
    <location>
        <begin position="644"/>
        <end position="668"/>
    </location>
</feature>
<feature type="repeat" description="ANK" evidence="3">
    <location>
        <begin position="832"/>
        <end position="864"/>
    </location>
</feature>
<feature type="repeat" description="ANK" evidence="3">
    <location>
        <begin position="865"/>
        <end position="897"/>
    </location>
</feature>
<feature type="repeat" description="ANK" evidence="3">
    <location>
        <begin position="964"/>
        <end position="996"/>
    </location>
</feature>
<dbReference type="InterPro" id="IPR051637">
    <property type="entry name" value="Ank_repeat_dom-contain_49"/>
</dbReference>
<protein>
    <recommendedName>
        <fullName evidence="5">Nephrocystin 3-like N-terminal domain-containing protein</fullName>
    </recommendedName>
</protein>
<keyword evidence="1" id="KW-0677">Repeat</keyword>
<evidence type="ECO:0000256" key="2">
    <source>
        <dbReference type="ARBA" id="ARBA00023043"/>
    </source>
</evidence>
<organism evidence="6 7">
    <name type="scientific">Sclerotinia nivalis</name>
    <dbReference type="NCBI Taxonomy" id="352851"/>
    <lineage>
        <taxon>Eukaryota</taxon>
        <taxon>Fungi</taxon>
        <taxon>Dikarya</taxon>
        <taxon>Ascomycota</taxon>
        <taxon>Pezizomycotina</taxon>
        <taxon>Leotiomycetes</taxon>
        <taxon>Helotiales</taxon>
        <taxon>Sclerotiniaceae</taxon>
        <taxon>Sclerotinia</taxon>
    </lineage>
</organism>
<name>A0A9X0A917_9HELO</name>
<evidence type="ECO:0000313" key="6">
    <source>
        <dbReference type="EMBL" id="KAJ8058480.1"/>
    </source>
</evidence>
<evidence type="ECO:0000256" key="4">
    <source>
        <dbReference type="SAM" id="MobiDB-lite"/>
    </source>
</evidence>
<dbReference type="Pfam" id="PF12796">
    <property type="entry name" value="Ank_2"/>
    <property type="match status" value="4"/>
</dbReference>
<feature type="repeat" description="ANK" evidence="3">
    <location>
        <begin position="733"/>
        <end position="765"/>
    </location>
</feature>
<dbReference type="InterPro" id="IPR036770">
    <property type="entry name" value="Ankyrin_rpt-contain_sf"/>
</dbReference>
<dbReference type="PANTHER" id="PTHR24180:SF45">
    <property type="entry name" value="POLY [ADP-RIBOSE] POLYMERASE TANKYRASE"/>
    <property type="match status" value="1"/>
</dbReference>
<dbReference type="PROSITE" id="PS50297">
    <property type="entry name" value="ANK_REP_REGION"/>
    <property type="match status" value="13"/>
</dbReference>
<evidence type="ECO:0000256" key="3">
    <source>
        <dbReference type="PROSITE-ProRule" id="PRU00023"/>
    </source>
</evidence>
<evidence type="ECO:0000313" key="7">
    <source>
        <dbReference type="Proteomes" id="UP001152300"/>
    </source>
</evidence>
<accession>A0A9X0A917</accession>
<feature type="compositionally biased region" description="Basic and acidic residues" evidence="4">
    <location>
        <begin position="50"/>
        <end position="63"/>
    </location>
</feature>
<dbReference type="Gene3D" id="1.25.40.20">
    <property type="entry name" value="Ankyrin repeat-containing domain"/>
    <property type="match status" value="6"/>
</dbReference>
<feature type="repeat" description="ANK" evidence="3">
    <location>
        <begin position="1104"/>
        <end position="1136"/>
    </location>
</feature>
<feature type="repeat" description="ANK" evidence="3">
    <location>
        <begin position="1069"/>
        <end position="1101"/>
    </location>
</feature>
<feature type="region of interest" description="Disordered" evidence="4">
    <location>
        <begin position="39"/>
        <end position="63"/>
    </location>
</feature>
<sequence length="1348" mass="152574">MAGKQNFGGRFRSESYQLNGNHFHGPTFLNTTESKFKDNLSDIHSNPRKNLTEHNRDGDDKRFEPGLEENISWDDCLRSLALGDLISRERLINREADGTYLWLLKTSQYSRWVNEHGLLLIRGNPGCGKSTLLKFALRKQEEDAAFSKAIVLSFFFYSSGTELQTSTEGLFRTLFLQLFDQDDNSKATFQDICRKRWIETGKSNTQFTWHQTELRDSFEKLVLDCSRRHKTTILVDAIDECRDQDRDDLIRFFHSLKGQSQLRSKRPAIFFTCRLYPDGPIDADFQIRLEEETRDDIPKFITQELRLPDETERAKDNLKELLQTKANGLFLWLFLIIRQIHEMSNKGLSMKIIESRISECPKELDGLYEDLLKKIENNELRETTILFQWICFTSRPLSLDELRTAMTVHLSGPKSSLNEYEDESNPYCISNDRKMKTRMIYLSRGLVDIANSDLAKDKPVVGFHHDTIKSFILTKGLKYLYNRLAELQGLNYLTQDLAKKAHLQLANTCLNYLSTREIGTTFSEKQIKSLSQFFFLHYTTENWLTHAIKAEKDGYGEKINWPSQDVLDTWVRIFQVQDIDAKDYPKEGISLLHIAAEYGLPRLAESICKRDKHQIAISTKIGPKRMKGKPKSKHVTDGKKQGLMKTSSSRGGNENTRAISTTRTLNQQRMKRESVTQERLYRSKTDFNSGSLRQIADFIQKITEKEKGFQKTDDCRVEVTKEQSTVMNRKDKEGNVPLHQAALKGHLKIVEILKRYGAEIHTTNTKHCTAFLLATANGHIEVVKFLYEYGADIHTANNNGWTPLNIASYNGHIEMVKFLYENGADIHIATNNGWTPLNSASNNGHIEVVKFLYENGADIHIATKDGRTPLNSASNNGHIEMIKFLYENGADIHAATKDGWTPLNSASNNGHIEVIKFLYKHGADIHIATNNGWTPLNSASSNGHIEVVKFLYKHGADIHIVTKDGWTPLNSTSYNGYIEVVKFLYEHGADTDIHTATNNGWTPLNAASDSGHIEAVKFLYENGADTDIHTATNNGWTPLNSASNNGHIEVVKFLYEHGADTDIHTATNNGWTPLNSASSNGYIEVVKFLYKHGADADIHVATKDGWTPLNSASNNGHIEVVKFLYEHGADTDIHTATNNGWTPLNSASSNDHIEVVKFLSGISEVYALDTDKNGRTALFFAAMRGHNKLVRLLYTKYPSSIHIKDNYSATPLFAASRNGHVEVVKFLLDADHTYIDSKDCFGRTWIWWAKRSGNSQLVDLIHQHADTVGLQIEEDNASAERALVLYDSTSAWCDVCTLSIPDGSDYYQCGICDSGNFCICLECFKFGVKCQNASHIYELSNSKGSVGV</sequence>
<dbReference type="PRINTS" id="PR01415">
    <property type="entry name" value="ANKYRIN"/>
</dbReference>
<dbReference type="InterPro" id="IPR027417">
    <property type="entry name" value="P-loop_NTPase"/>
</dbReference>
<feature type="repeat" description="ANK" evidence="3">
    <location>
        <begin position="766"/>
        <end position="798"/>
    </location>
</feature>
<dbReference type="SUPFAM" id="SSF52540">
    <property type="entry name" value="P-loop containing nucleoside triphosphate hydrolases"/>
    <property type="match status" value="1"/>
</dbReference>
<feature type="repeat" description="ANK" evidence="3">
    <location>
        <begin position="1034"/>
        <end position="1066"/>
    </location>
</feature>
<keyword evidence="7" id="KW-1185">Reference proteome</keyword>